<evidence type="ECO:0000313" key="1">
    <source>
        <dbReference type="EnsemblPlants" id="MELO3C005021.2.1"/>
    </source>
</evidence>
<name>A0A9I9CKF9_CUCME</name>
<sequence length="110" mass="12739">TRGSIGKSFRSNQFFESNKDKGYVNDLAQESTLRGHEMSNFSFKVIIGIVMSFLNSPTEIQENSIQFSMESEFFEFFLELTDHFKIFSKTLRFNVTIVTFAKTKDETLPL</sequence>
<protein>
    <submittedName>
        <fullName evidence="1">Uncharacterized protein</fullName>
    </submittedName>
</protein>
<dbReference type="Gene3D" id="3.30.1440.10">
    <property type="match status" value="1"/>
</dbReference>
<dbReference type="AlphaFoldDB" id="A0A9I9CKF9"/>
<proteinExistence type="predicted"/>
<reference evidence="1" key="1">
    <citation type="submission" date="2023-03" db="UniProtKB">
        <authorList>
            <consortium name="EnsemblPlants"/>
        </authorList>
    </citation>
    <scope>IDENTIFICATION</scope>
</reference>
<organism evidence="1">
    <name type="scientific">Cucumis melo</name>
    <name type="common">Muskmelon</name>
    <dbReference type="NCBI Taxonomy" id="3656"/>
    <lineage>
        <taxon>Eukaryota</taxon>
        <taxon>Viridiplantae</taxon>
        <taxon>Streptophyta</taxon>
        <taxon>Embryophyta</taxon>
        <taxon>Tracheophyta</taxon>
        <taxon>Spermatophyta</taxon>
        <taxon>Magnoliopsida</taxon>
        <taxon>eudicotyledons</taxon>
        <taxon>Gunneridae</taxon>
        <taxon>Pentapetalae</taxon>
        <taxon>rosids</taxon>
        <taxon>fabids</taxon>
        <taxon>Cucurbitales</taxon>
        <taxon>Cucurbitaceae</taxon>
        <taxon>Benincaseae</taxon>
        <taxon>Cucumis</taxon>
    </lineage>
</organism>
<dbReference type="EnsemblPlants" id="MELO3C005021.2.1">
    <property type="protein sequence ID" value="MELO3C005021.2.1"/>
    <property type="gene ID" value="MELO3C005021.2"/>
</dbReference>
<accession>A0A9I9CKF9</accession>
<dbReference type="InterPro" id="IPR022803">
    <property type="entry name" value="Ribosomal_uL5_dom_sf"/>
</dbReference>
<dbReference type="SUPFAM" id="SSF55282">
    <property type="entry name" value="RL5-like"/>
    <property type="match status" value="1"/>
</dbReference>
<dbReference type="Gramene" id="MELO3C005021.2.1">
    <property type="protein sequence ID" value="MELO3C005021.2.1"/>
    <property type="gene ID" value="MELO3C005021.2"/>
</dbReference>